<feature type="transmembrane region" description="Helical" evidence="8">
    <location>
        <begin position="54"/>
        <end position="71"/>
    </location>
</feature>
<dbReference type="SUPFAM" id="SSF81324">
    <property type="entry name" value="Voltage-gated potassium channels"/>
    <property type="match status" value="1"/>
</dbReference>
<dbReference type="EMBL" id="QSGO01000003">
    <property type="protein sequence ID" value="RHB36930.1"/>
    <property type="molecule type" value="Genomic_DNA"/>
</dbReference>
<dbReference type="RefSeq" id="WP_122200999.1">
    <property type="nucleotide sequence ID" value="NZ_CABJFV010000003.1"/>
</dbReference>
<feature type="domain" description="Potassium channel" evidence="9">
    <location>
        <begin position="146"/>
        <end position="223"/>
    </location>
</feature>
<evidence type="ECO:0000259" key="9">
    <source>
        <dbReference type="Pfam" id="PF07885"/>
    </source>
</evidence>
<dbReference type="InterPro" id="IPR028325">
    <property type="entry name" value="VG_K_chnl"/>
</dbReference>
<evidence type="ECO:0000256" key="1">
    <source>
        <dbReference type="ARBA" id="ARBA00004141"/>
    </source>
</evidence>
<feature type="transmembrane region" description="Helical" evidence="8">
    <location>
        <begin position="113"/>
        <end position="132"/>
    </location>
</feature>
<evidence type="ECO:0000313" key="11">
    <source>
        <dbReference type="Proteomes" id="UP000284379"/>
    </source>
</evidence>
<dbReference type="GO" id="GO:0008076">
    <property type="term" value="C:voltage-gated potassium channel complex"/>
    <property type="evidence" value="ECO:0007669"/>
    <property type="project" value="InterPro"/>
</dbReference>
<feature type="transmembrane region" description="Helical" evidence="8">
    <location>
        <begin position="198"/>
        <end position="219"/>
    </location>
</feature>
<dbReference type="Gene3D" id="1.20.120.350">
    <property type="entry name" value="Voltage-gated potassium channels. Chain C"/>
    <property type="match status" value="1"/>
</dbReference>
<keyword evidence="5" id="KW-0406">Ion transport</keyword>
<dbReference type="InterPro" id="IPR013099">
    <property type="entry name" value="K_chnl_dom"/>
</dbReference>
<feature type="transmembrane region" description="Helical" evidence="8">
    <location>
        <begin position="15"/>
        <end position="34"/>
    </location>
</feature>
<proteinExistence type="predicted"/>
<keyword evidence="3 8" id="KW-0812">Transmembrane</keyword>
<dbReference type="InterPro" id="IPR027359">
    <property type="entry name" value="Volt_channel_dom_sf"/>
</dbReference>
<keyword evidence="7 10" id="KW-0407">Ion channel</keyword>
<dbReference type="Proteomes" id="UP000284379">
    <property type="component" value="Unassembled WGS sequence"/>
</dbReference>
<evidence type="ECO:0000313" key="10">
    <source>
        <dbReference type="EMBL" id="RHB36930.1"/>
    </source>
</evidence>
<reference evidence="10 11" key="1">
    <citation type="submission" date="2018-08" db="EMBL/GenBank/DDBJ databases">
        <title>A genome reference for cultivated species of the human gut microbiota.</title>
        <authorList>
            <person name="Zou Y."/>
            <person name="Xue W."/>
            <person name="Luo G."/>
        </authorList>
    </citation>
    <scope>NUCLEOTIDE SEQUENCE [LARGE SCALE GENOMIC DNA]</scope>
    <source>
        <strain evidence="10 11">AM40-30BH</strain>
    </source>
</reference>
<evidence type="ECO:0000256" key="6">
    <source>
        <dbReference type="ARBA" id="ARBA00023136"/>
    </source>
</evidence>
<organism evidence="10 11">
    <name type="scientific">Bacteroides nordii</name>
    <dbReference type="NCBI Taxonomy" id="291645"/>
    <lineage>
        <taxon>Bacteria</taxon>
        <taxon>Pseudomonadati</taxon>
        <taxon>Bacteroidota</taxon>
        <taxon>Bacteroidia</taxon>
        <taxon>Bacteroidales</taxon>
        <taxon>Bacteroidaceae</taxon>
        <taxon>Bacteroides</taxon>
    </lineage>
</organism>
<dbReference type="GO" id="GO:0005249">
    <property type="term" value="F:voltage-gated potassium channel activity"/>
    <property type="evidence" value="ECO:0007669"/>
    <property type="project" value="InterPro"/>
</dbReference>
<evidence type="ECO:0000256" key="4">
    <source>
        <dbReference type="ARBA" id="ARBA00022989"/>
    </source>
</evidence>
<gene>
    <name evidence="10" type="ORF">DW888_05050</name>
</gene>
<evidence type="ECO:0000256" key="5">
    <source>
        <dbReference type="ARBA" id="ARBA00023065"/>
    </source>
</evidence>
<feature type="transmembrane region" description="Helical" evidence="8">
    <location>
        <begin position="139"/>
        <end position="160"/>
    </location>
</feature>
<keyword evidence="6 8" id="KW-0472">Membrane</keyword>
<comment type="subcellular location">
    <subcellularLocation>
        <location evidence="1">Membrane</location>
        <topology evidence="1">Multi-pass membrane protein</topology>
    </subcellularLocation>
</comment>
<dbReference type="Gene3D" id="1.10.287.70">
    <property type="match status" value="1"/>
</dbReference>
<keyword evidence="4 8" id="KW-1133">Transmembrane helix</keyword>
<evidence type="ECO:0000256" key="3">
    <source>
        <dbReference type="ARBA" id="ARBA00022692"/>
    </source>
</evidence>
<dbReference type="PANTHER" id="PTHR11537:SF254">
    <property type="entry name" value="POTASSIUM VOLTAGE-GATED CHANNEL PROTEIN SHAB"/>
    <property type="match status" value="1"/>
</dbReference>
<accession>A0A413VTJ0</accession>
<protein>
    <submittedName>
        <fullName evidence="10">Two pore domain potassium channel family protein</fullName>
    </submittedName>
</protein>
<feature type="transmembrane region" description="Helical" evidence="8">
    <location>
        <begin position="83"/>
        <end position="101"/>
    </location>
</feature>
<name>A0A413VTJ0_9BACE</name>
<dbReference type="GO" id="GO:0001508">
    <property type="term" value="P:action potential"/>
    <property type="evidence" value="ECO:0007669"/>
    <property type="project" value="TreeGrafter"/>
</dbReference>
<dbReference type="PANTHER" id="PTHR11537">
    <property type="entry name" value="VOLTAGE-GATED POTASSIUM CHANNEL"/>
    <property type="match status" value="1"/>
</dbReference>
<dbReference type="Pfam" id="PF07885">
    <property type="entry name" value="Ion_trans_2"/>
    <property type="match status" value="1"/>
</dbReference>
<evidence type="ECO:0000256" key="8">
    <source>
        <dbReference type="SAM" id="Phobius"/>
    </source>
</evidence>
<sequence length="257" mass="29265">MKTALSDFALRRRGIYGILHVIILLLSLFLVISISVDTFKGIPFYTQSLYMKVQLWICILFLFDFILELFLAKDKLRYFSTHFLFLLVAIPYQNIIAYMGWTFSPEITYMLRFIPLVRGGYAMAIVVGWLTYNKASSLFVSYLTMLLATVYFASLAFFVMEHKVNPLVTGYGDALWWAFMDVTTVGSNIIAVTATGRVLSVLLAALGMMMFPIFTVYVTSLIQKKNKEKDEYYQQIEEDGKVVAAPEPVESDNTAKS</sequence>
<comment type="caution">
    <text evidence="10">The sequence shown here is derived from an EMBL/GenBank/DDBJ whole genome shotgun (WGS) entry which is preliminary data.</text>
</comment>
<evidence type="ECO:0000256" key="7">
    <source>
        <dbReference type="ARBA" id="ARBA00023303"/>
    </source>
</evidence>
<keyword evidence="2" id="KW-0813">Transport</keyword>
<evidence type="ECO:0000256" key="2">
    <source>
        <dbReference type="ARBA" id="ARBA00022448"/>
    </source>
</evidence>
<dbReference type="AlphaFoldDB" id="A0A413VTJ0"/>